<sequence>MSADGQPSSEAALLITVSDPEKHGTSITAAFVDYKLSTVTQLSRYAAKEFFVRRRYRDFVWLRDRLCHAFPGCVVPPLPTVDSPLKDDRFSPNFIERRQAGLQLFLRRVAGHERLRESSDLQTFLEAKESLKSVQSLMAHKVPDEEAIERVRAFAANYATIASASASKQHAAVRTQADMASDLRQLAPALDMLSQSETELSLPLTHMARPLRGAAAALDRVKELHLARVQARRGEGRGRGRRSVADGAKSIADGVKAAYEDDSFVPEGFVRARHILFLASEGDCEAKAAALTARIERGEIDFDDAALRFSACPTRDLHGALGTFASLSRLREGTLSGDSMPYDGKDTAAFDRLVQTAEVGRLCTVASQWGTHIVLVEARGGEGGGEGGGGEGEAQKVEASASTGTGFGGSAAVTSRAGKAKGRRGGSRRR</sequence>
<dbReference type="InterPro" id="IPR046357">
    <property type="entry name" value="PPIase_dom_sf"/>
</dbReference>
<dbReference type="GeneID" id="17283543"/>
<dbReference type="GO" id="GO:0015031">
    <property type="term" value="P:protein transport"/>
    <property type="evidence" value="ECO:0007669"/>
    <property type="project" value="TreeGrafter"/>
</dbReference>
<dbReference type="PROSITE" id="PS50195">
    <property type="entry name" value="PX"/>
    <property type="match status" value="1"/>
</dbReference>
<dbReference type="InterPro" id="IPR036871">
    <property type="entry name" value="PX_dom_sf"/>
</dbReference>
<evidence type="ECO:0000256" key="1">
    <source>
        <dbReference type="ARBA" id="ARBA00004170"/>
    </source>
</evidence>
<evidence type="ECO:0000313" key="13">
    <source>
        <dbReference type="Proteomes" id="UP000013827"/>
    </source>
</evidence>
<dbReference type="SMART" id="SM00312">
    <property type="entry name" value="PX"/>
    <property type="match status" value="1"/>
</dbReference>
<dbReference type="Proteomes" id="UP000013827">
    <property type="component" value="Unassembled WGS sequence"/>
</dbReference>
<evidence type="ECO:0000313" key="12">
    <source>
        <dbReference type="EnsemblProtists" id="EOD38272"/>
    </source>
</evidence>
<dbReference type="GO" id="GO:0061709">
    <property type="term" value="P:reticulophagy"/>
    <property type="evidence" value="ECO:0007669"/>
    <property type="project" value="TreeGrafter"/>
</dbReference>
<reference evidence="12" key="2">
    <citation type="submission" date="2024-10" db="UniProtKB">
        <authorList>
            <consortium name="EnsemblProtists"/>
        </authorList>
    </citation>
    <scope>IDENTIFICATION</scope>
</reference>
<dbReference type="Pfam" id="PF13616">
    <property type="entry name" value="Rotamase_3"/>
    <property type="match status" value="1"/>
</dbReference>
<organism evidence="12 13">
    <name type="scientific">Emiliania huxleyi (strain CCMP1516)</name>
    <dbReference type="NCBI Taxonomy" id="280463"/>
    <lineage>
        <taxon>Eukaryota</taxon>
        <taxon>Haptista</taxon>
        <taxon>Haptophyta</taxon>
        <taxon>Prymnesiophyceae</taxon>
        <taxon>Isochrysidales</taxon>
        <taxon>Noelaerhabdaceae</taxon>
        <taxon>Emiliania</taxon>
    </lineage>
</organism>
<proteinExistence type="inferred from homology"/>
<dbReference type="PROSITE" id="PS50198">
    <property type="entry name" value="PPIC_PPIASE_2"/>
    <property type="match status" value="1"/>
</dbReference>
<keyword evidence="7" id="KW-0472">Membrane</keyword>
<dbReference type="SUPFAM" id="SSF54534">
    <property type="entry name" value="FKBP-like"/>
    <property type="match status" value="1"/>
</dbReference>
<evidence type="ECO:0000259" key="10">
    <source>
        <dbReference type="PROSITE" id="PS50195"/>
    </source>
</evidence>
<evidence type="ECO:0000256" key="7">
    <source>
        <dbReference type="ARBA" id="ARBA00023136"/>
    </source>
</evidence>
<evidence type="ECO:0000256" key="3">
    <source>
        <dbReference type="ARBA" id="ARBA00010883"/>
    </source>
</evidence>
<dbReference type="EnsemblProtists" id="EOD38272">
    <property type="protein sequence ID" value="EOD38272"/>
    <property type="gene ID" value="EMIHUDRAFT_471479"/>
</dbReference>
<feature type="compositionally biased region" description="Gly residues" evidence="9">
    <location>
        <begin position="381"/>
        <end position="392"/>
    </location>
</feature>
<protein>
    <recommendedName>
        <fullName evidence="14">PX domain-containing protein</fullName>
    </recommendedName>
</protein>
<evidence type="ECO:0000256" key="2">
    <source>
        <dbReference type="ARBA" id="ARBA00004496"/>
    </source>
</evidence>
<keyword evidence="5" id="KW-0963">Cytoplasm</keyword>
<feature type="region of interest" description="Disordered" evidence="9">
    <location>
        <begin position="380"/>
        <end position="430"/>
    </location>
</feature>
<evidence type="ECO:0000259" key="11">
    <source>
        <dbReference type="PROSITE" id="PS50198"/>
    </source>
</evidence>
<dbReference type="Gene3D" id="3.10.50.40">
    <property type="match status" value="1"/>
</dbReference>
<keyword evidence="6" id="KW-0446">Lipid-binding</keyword>
<dbReference type="RefSeq" id="XP_005790701.1">
    <property type="nucleotide sequence ID" value="XM_005790644.1"/>
</dbReference>
<feature type="compositionally biased region" description="Low complexity" evidence="9">
    <location>
        <begin position="399"/>
        <end position="417"/>
    </location>
</feature>
<evidence type="ECO:0000256" key="9">
    <source>
        <dbReference type="SAM" id="MobiDB-lite"/>
    </source>
</evidence>
<dbReference type="GO" id="GO:0000422">
    <property type="term" value="P:autophagy of mitochondrion"/>
    <property type="evidence" value="ECO:0007669"/>
    <property type="project" value="TreeGrafter"/>
</dbReference>
<dbReference type="PaxDb" id="2903-EOD38272"/>
<evidence type="ECO:0000256" key="5">
    <source>
        <dbReference type="ARBA" id="ARBA00022490"/>
    </source>
</evidence>
<comment type="similarity">
    <text evidence="3">Belongs to the sorting nexin family.</text>
</comment>
<dbReference type="PANTHER" id="PTHR45949:SF2">
    <property type="entry name" value="SORTING NEXIN-4"/>
    <property type="match status" value="1"/>
</dbReference>
<dbReference type="KEGG" id="ehx:EMIHUDRAFT_471479"/>
<dbReference type="InterPro" id="IPR000297">
    <property type="entry name" value="PPIase_PpiC"/>
</dbReference>
<dbReference type="eggNOG" id="KOG2273">
    <property type="taxonomic scope" value="Eukaryota"/>
</dbReference>
<dbReference type="SUPFAM" id="SSF64268">
    <property type="entry name" value="PX domain"/>
    <property type="match status" value="1"/>
</dbReference>
<dbReference type="GO" id="GO:0000407">
    <property type="term" value="C:phagophore assembly site"/>
    <property type="evidence" value="ECO:0007669"/>
    <property type="project" value="TreeGrafter"/>
</dbReference>
<dbReference type="GO" id="GO:0032456">
    <property type="term" value="P:endocytic recycling"/>
    <property type="evidence" value="ECO:0007669"/>
    <property type="project" value="TreeGrafter"/>
</dbReference>
<keyword evidence="8" id="KW-0697">Rotamase</keyword>
<dbReference type="GO" id="GO:0034727">
    <property type="term" value="P:piecemeal microautophagy of the nucleus"/>
    <property type="evidence" value="ECO:0007669"/>
    <property type="project" value="TreeGrafter"/>
</dbReference>
<comment type="subcellular location">
    <subcellularLocation>
        <location evidence="2">Cytoplasm</location>
    </subcellularLocation>
    <subcellularLocation>
        <location evidence="1">Membrane</location>
        <topology evidence="1">Peripheral membrane protein</topology>
    </subcellularLocation>
</comment>
<evidence type="ECO:0000256" key="8">
    <source>
        <dbReference type="PROSITE-ProRule" id="PRU00278"/>
    </source>
</evidence>
<dbReference type="GO" id="GO:0005769">
    <property type="term" value="C:early endosome"/>
    <property type="evidence" value="ECO:0007669"/>
    <property type="project" value="TreeGrafter"/>
</dbReference>
<dbReference type="GO" id="GO:0003755">
    <property type="term" value="F:peptidyl-prolyl cis-trans isomerase activity"/>
    <property type="evidence" value="ECO:0007669"/>
    <property type="project" value="UniProtKB-KW"/>
</dbReference>
<evidence type="ECO:0000256" key="4">
    <source>
        <dbReference type="ARBA" id="ARBA00022448"/>
    </source>
</evidence>
<keyword evidence="4" id="KW-0813">Transport</keyword>
<keyword evidence="13" id="KW-1185">Reference proteome</keyword>
<dbReference type="Gene3D" id="3.30.1520.10">
    <property type="entry name" value="Phox-like domain"/>
    <property type="match status" value="1"/>
</dbReference>
<dbReference type="AlphaFoldDB" id="A0A0D3KR87"/>
<accession>A0A0D3KR87</accession>
<evidence type="ECO:0008006" key="14">
    <source>
        <dbReference type="Google" id="ProtNLM"/>
    </source>
</evidence>
<dbReference type="GO" id="GO:0035091">
    <property type="term" value="F:phosphatidylinositol binding"/>
    <property type="evidence" value="ECO:0007669"/>
    <property type="project" value="InterPro"/>
</dbReference>
<feature type="compositionally biased region" description="Basic residues" evidence="9">
    <location>
        <begin position="418"/>
        <end position="430"/>
    </location>
</feature>
<keyword evidence="8" id="KW-0413">Isomerase</keyword>
<feature type="domain" description="PpiC" evidence="11">
    <location>
        <begin position="267"/>
        <end position="378"/>
    </location>
</feature>
<dbReference type="STRING" id="2903.R1DT24"/>
<name>A0A0D3KR87_EMIH1</name>
<dbReference type="HOGENOM" id="CLU_638479_0_0_1"/>
<evidence type="ECO:0000256" key="6">
    <source>
        <dbReference type="ARBA" id="ARBA00023121"/>
    </source>
</evidence>
<dbReference type="Pfam" id="PF00787">
    <property type="entry name" value="PX"/>
    <property type="match status" value="1"/>
</dbReference>
<dbReference type="PANTHER" id="PTHR45949">
    <property type="entry name" value="SORTING NEXIN-4"/>
    <property type="match status" value="1"/>
</dbReference>
<dbReference type="InterPro" id="IPR001683">
    <property type="entry name" value="PX_dom"/>
</dbReference>
<reference evidence="13" key="1">
    <citation type="journal article" date="2013" name="Nature">
        <title>Pan genome of the phytoplankton Emiliania underpins its global distribution.</title>
        <authorList>
            <person name="Read B.A."/>
            <person name="Kegel J."/>
            <person name="Klute M.J."/>
            <person name="Kuo A."/>
            <person name="Lefebvre S.C."/>
            <person name="Maumus F."/>
            <person name="Mayer C."/>
            <person name="Miller J."/>
            <person name="Monier A."/>
            <person name="Salamov A."/>
            <person name="Young J."/>
            <person name="Aguilar M."/>
            <person name="Claverie J.M."/>
            <person name="Frickenhaus S."/>
            <person name="Gonzalez K."/>
            <person name="Herman E.K."/>
            <person name="Lin Y.C."/>
            <person name="Napier J."/>
            <person name="Ogata H."/>
            <person name="Sarno A.F."/>
            <person name="Shmutz J."/>
            <person name="Schroeder D."/>
            <person name="de Vargas C."/>
            <person name="Verret F."/>
            <person name="von Dassow P."/>
            <person name="Valentin K."/>
            <person name="Van de Peer Y."/>
            <person name="Wheeler G."/>
            <person name="Dacks J.B."/>
            <person name="Delwiche C.F."/>
            <person name="Dyhrman S.T."/>
            <person name="Glockner G."/>
            <person name="John U."/>
            <person name="Richards T."/>
            <person name="Worden A.Z."/>
            <person name="Zhang X."/>
            <person name="Grigoriev I.V."/>
            <person name="Allen A.E."/>
            <person name="Bidle K."/>
            <person name="Borodovsky M."/>
            <person name="Bowler C."/>
            <person name="Brownlee C."/>
            <person name="Cock J.M."/>
            <person name="Elias M."/>
            <person name="Gladyshev V.N."/>
            <person name="Groth M."/>
            <person name="Guda C."/>
            <person name="Hadaegh A."/>
            <person name="Iglesias-Rodriguez M.D."/>
            <person name="Jenkins J."/>
            <person name="Jones B.M."/>
            <person name="Lawson T."/>
            <person name="Leese F."/>
            <person name="Lindquist E."/>
            <person name="Lobanov A."/>
            <person name="Lomsadze A."/>
            <person name="Malik S.B."/>
            <person name="Marsh M.E."/>
            <person name="Mackinder L."/>
            <person name="Mock T."/>
            <person name="Mueller-Roeber B."/>
            <person name="Pagarete A."/>
            <person name="Parker M."/>
            <person name="Probert I."/>
            <person name="Quesneville H."/>
            <person name="Raines C."/>
            <person name="Rensing S.A."/>
            <person name="Riano-Pachon D.M."/>
            <person name="Richier S."/>
            <person name="Rokitta S."/>
            <person name="Shiraiwa Y."/>
            <person name="Soanes D.M."/>
            <person name="van der Giezen M."/>
            <person name="Wahlund T.M."/>
            <person name="Williams B."/>
            <person name="Wilson W."/>
            <person name="Wolfe G."/>
            <person name="Wurch L.L."/>
        </authorList>
    </citation>
    <scope>NUCLEOTIDE SEQUENCE</scope>
</reference>
<dbReference type="GO" id="GO:0016020">
    <property type="term" value="C:membrane"/>
    <property type="evidence" value="ECO:0007669"/>
    <property type="project" value="UniProtKB-SubCell"/>
</dbReference>
<feature type="domain" description="PX" evidence="10">
    <location>
        <begin position="12"/>
        <end position="132"/>
    </location>
</feature>